<evidence type="ECO:0000313" key="1">
    <source>
        <dbReference type="EMBL" id="QII11337.1"/>
    </source>
</evidence>
<evidence type="ECO:0000313" key="2">
    <source>
        <dbReference type="Proteomes" id="UP000501926"/>
    </source>
</evidence>
<dbReference type="Proteomes" id="UP000501926">
    <property type="component" value="Chromosome"/>
</dbReference>
<proteinExistence type="predicted"/>
<protein>
    <submittedName>
        <fullName evidence="1">Uncharacterized protein</fullName>
    </submittedName>
</protein>
<dbReference type="AlphaFoldDB" id="A0A6G7GQ68"/>
<sequence length="63" mass="7669">MEFGKRYYIVINFLIQFRYKWNGVSIAGYKCYRRWKKIGTLGNRKVVYHRFSNPFLPDVTLLC</sequence>
<gene>
    <name evidence="1" type="ORF">KsCSTR_19580</name>
</gene>
<name>A0A6G7GQ68_KUEST</name>
<dbReference type="EMBL" id="CP049055">
    <property type="protein sequence ID" value="QII11337.1"/>
    <property type="molecule type" value="Genomic_DNA"/>
</dbReference>
<accession>A0A6G7GQ68</accession>
<organism evidence="1 2">
    <name type="scientific">Kuenenia stuttgartiensis</name>
    <dbReference type="NCBI Taxonomy" id="174633"/>
    <lineage>
        <taxon>Bacteria</taxon>
        <taxon>Pseudomonadati</taxon>
        <taxon>Planctomycetota</taxon>
        <taxon>Candidatus Brocadiia</taxon>
        <taxon>Candidatus Brocadiales</taxon>
        <taxon>Candidatus Brocadiaceae</taxon>
        <taxon>Candidatus Kuenenia</taxon>
    </lineage>
</organism>
<reference evidence="1 2" key="1">
    <citation type="submission" date="2020-02" db="EMBL/GenBank/DDBJ databases">
        <title>Newly sequenced genome of strain CSTR1 showed variability in Candidatus Kuenenia stuttgartiensis genomes.</title>
        <authorList>
            <person name="Ding C."/>
            <person name="Adrian L."/>
        </authorList>
    </citation>
    <scope>NUCLEOTIDE SEQUENCE [LARGE SCALE GENOMIC DNA]</scope>
    <source>
        <strain evidence="1 2">CSTR1</strain>
    </source>
</reference>